<dbReference type="Proteomes" id="UP000281406">
    <property type="component" value="Unassembled WGS sequence"/>
</dbReference>
<proteinExistence type="predicted"/>
<protein>
    <submittedName>
        <fullName evidence="2">Uncharacterized protein</fullName>
    </submittedName>
</protein>
<evidence type="ECO:0000313" key="3">
    <source>
        <dbReference type="Proteomes" id="UP000281406"/>
    </source>
</evidence>
<evidence type="ECO:0000256" key="1">
    <source>
        <dbReference type="SAM" id="MobiDB-lite"/>
    </source>
</evidence>
<keyword evidence="3" id="KW-1185">Reference proteome</keyword>
<accession>A0A3N0XMT5</accession>
<dbReference type="EMBL" id="RJVU01068486">
    <property type="protein sequence ID" value="ROI79346.1"/>
    <property type="molecule type" value="Genomic_DNA"/>
</dbReference>
<dbReference type="AlphaFoldDB" id="A0A3N0XMT5"/>
<reference evidence="2 3" key="1">
    <citation type="submission" date="2018-10" db="EMBL/GenBank/DDBJ databases">
        <title>Genome assembly for a Yunnan-Guizhou Plateau 3E fish, Anabarilius grahami (Regan), and its evolutionary and genetic applications.</title>
        <authorList>
            <person name="Jiang W."/>
        </authorList>
    </citation>
    <scope>NUCLEOTIDE SEQUENCE [LARGE SCALE GENOMIC DNA]</scope>
    <source>
        <strain evidence="2">AG-KIZ</strain>
        <tissue evidence="2">Muscle</tissue>
    </source>
</reference>
<evidence type="ECO:0000313" key="2">
    <source>
        <dbReference type="EMBL" id="ROI79346.1"/>
    </source>
</evidence>
<comment type="caution">
    <text evidence="2">The sequence shown here is derived from an EMBL/GenBank/DDBJ whole genome shotgun (WGS) entry which is preliminary data.</text>
</comment>
<organism evidence="2 3">
    <name type="scientific">Anabarilius grahami</name>
    <name type="common">Kanglang fish</name>
    <name type="synonym">Barilius grahami</name>
    <dbReference type="NCBI Taxonomy" id="495550"/>
    <lineage>
        <taxon>Eukaryota</taxon>
        <taxon>Metazoa</taxon>
        <taxon>Chordata</taxon>
        <taxon>Craniata</taxon>
        <taxon>Vertebrata</taxon>
        <taxon>Euteleostomi</taxon>
        <taxon>Actinopterygii</taxon>
        <taxon>Neopterygii</taxon>
        <taxon>Teleostei</taxon>
        <taxon>Ostariophysi</taxon>
        <taxon>Cypriniformes</taxon>
        <taxon>Xenocyprididae</taxon>
        <taxon>Xenocypridinae</taxon>
        <taxon>Xenocypridinae incertae sedis</taxon>
        <taxon>Anabarilius</taxon>
    </lineage>
</organism>
<sequence>MTDRALSPIDWRRAERYQHKKGWKERTKDDRQSGPPTDKSHLISGSRGREGVHGLGSHIRYVTCSHLLQSADNMMELSEMDADRNAAISICGDVRLNVRSSFPPNIRATEDAVD</sequence>
<gene>
    <name evidence="2" type="ORF">DPX16_7234</name>
</gene>
<feature type="region of interest" description="Disordered" evidence="1">
    <location>
        <begin position="1"/>
        <end position="51"/>
    </location>
</feature>
<name>A0A3N0XMT5_ANAGA</name>